<dbReference type="NCBIfam" id="TIGR01351">
    <property type="entry name" value="adk"/>
    <property type="match status" value="1"/>
</dbReference>
<evidence type="ECO:0000313" key="5">
    <source>
        <dbReference type="EMBL" id="RNE98663.1"/>
    </source>
</evidence>
<organism evidence="5 6">
    <name type="scientific">Trypanosoma rangeli</name>
    <dbReference type="NCBI Taxonomy" id="5698"/>
    <lineage>
        <taxon>Eukaryota</taxon>
        <taxon>Discoba</taxon>
        <taxon>Euglenozoa</taxon>
        <taxon>Kinetoplastea</taxon>
        <taxon>Metakinetoplastina</taxon>
        <taxon>Trypanosomatida</taxon>
        <taxon>Trypanosomatidae</taxon>
        <taxon>Trypanosoma</taxon>
        <taxon>Herpetosoma</taxon>
    </lineage>
</organism>
<name>A0A3R7N1V1_TRYRA</name>
<dbReference type="GO" id="GO:0005524">
    <property type="term" value="F:ATP binding"/>
    <property type="evidence" value="ECO:0007669"/>
    <property type="project" value="InterPro"/>
</dbReference>
<dbReference type="InterPro" id="IPR006259">
    <property type="entry name" value="Adenyl_kin_sub"/>
</dbReference>
<dbReference type="InterPro" id="IPR033690">
    <property type="entry name" value="Adenylat_kinase_CS"/>
</dbReference>
<accession>A0A3R7N1V1</accession>
<dbReference type="PANTHER" id="PTHR23359">
    <property type="entry name" value="NUCLEOTIDE KINASE"/>
    <property type="match status" value="1"/>
</dbReference>
<dbReference type="EMBL" id="MKGL01000445">
    <property type="protein sequence ID" value="RNE98663.1"/>
    <property type="molecule type" value="Genomic_DNA"/>
</dbReference>
<keyword evidence="2" id="KW-0547">Nucleotide-binding</keyword>
<keyword evidence="3 4" id="KW-0418">Kinase</keyword>
<dbReference type="PROSITE" id="PS00113">
    <property type="entry name" value="ADENYLATE_KINASE"/>
    <property type="match status" value="1"/>
</dbReference>
<protein>
    <submittedName>
        <fullName evidence="5">Adenylate kinase</fullName>
        <ecNumber evidence="5">2.7.4.3</ecNumber>
    </submittedName>
</protein>
<reference evidence="5 6" key="1">
    <citation type="journal article" date="2018" name="BMC Genomics">
        <title>Genomic comparison of Trypanosoma conorhini and Trypanosoma rangeli to Trypanosoma cruzi strains of high and low virulence.</title>
        <authorList>
            <person name="Bradwell K.R."/>
            <person name="Koparde V.N."/>
            <person name="Matveyev A.V."/>
            <person name="Serrano M.G."/>
            <person name="Alves J.M."/>
            <person name="Parikh H."/>
            <person name="Huang B."/>
            <person name="Lee V."/>
            <person name="Espinosa-Alvarez O."/>
            <person name="Ortiz P.A."/>
            <person name="Costa-Martins A.G."/>
            <person name="Teixeira M.M."/>
            <person name="Buck G.A."/>
        </authorList>
    </citation>
    <scope>NUCLEOTIDE SEQUENCE [LARGE SCALE GENOMIC DNA]</scope>
    <source>
        <strain evidence="5 6">AM80</strain>
    </source>
</reference>
<proteinExistence type="inferred from homology"/>
<dbReference type="InterPro" id="IPR000850">
    <property type="entry name" value="Adenylat/UMP-CMP_kin"/>
</dbReference>
<keyword evidence="1 4" id="KW-0808">Transferase</keyword>
<sequence length="256" mass="28376">MCVCAISVAPLRCVIQNCCATLDIGSAGFGSRLCSPLLQTTTMNLLLFGAPGCGKGSMSGALERDFGLLHISAGDLMREEVEKETPVGRQVAVLMNEGHLIPDELIVSIVINRVQQPNVKGRGILLDGFPRTLRQAQALAKSGFRIDAVIFINVDPKVLEERCLQRRLDPVTGRIYNLKSDPPPESIMGRLLIRSDDTREKHQRRMRIYRKQKKAIMKHYEAVIIEVDGNPPLPEVYAMVRAKLASFLNAKTESKL</sequence>
<gene>
    <name evidence="5" type="ORF">TraAM80_08654</name>
</gene>
<evidence type="ECO:0000256" key="3">
    <source>
        <dbReference type="ARBA" id="ARBA00022777"/>
    </source>
</evidence>
<dbReference type="Gene3D" id="3.40.50.300">
    <property type="entry name" value="P-loop containing nucleotide triphosphate hydrolases"/>
    <property type="match status" value="1"/>
</dbReference>
<evidence type="ECO:0000256" key="1">
    <source>
        <dbReference type="ARBA" id="ARBA00022679"/>
    </source>
</evidence>
<evidence type="ECO:0000256" key="4">
    <source>
        <dbReference type="RuleBase" id="RU003330"/>
    </source>
</evidence>
<dbReference type="OMA" id="TIAHFST"/>
<evidence type="ECO:0000256" key="2">
    <source>
        <dbReference type="ARBA" id="ARBA00022741"/>
    </source>
</evidence>
<dbReference type="Pfam" id="PF00406">
    <property type="entry name" value="ADK"/>
    <property type="match status" value="1"/>
</dbReference>
<dbReference type="EC" id="2.7.4.3" evidence="5"/>
<dbReference type="RefSeq" id="XP_029234767.1">
    <property type="nucleotide sequence ID" value="XM_029385396.1"/>
</dbReference>
<dbReference type="AlphaFoldDB" id="A0A3R7N1V1"/>
<dbReference type="GO" id="GO:0004017">
    <property type="term" value="F:AMP kinase activity"/>
    <property type="evidence" value="ECO:0007669"/>
    <property type="project" value="UniProtKB-EC"/>
</dbReference>
<comment type="caution">
    <text evidence="5">The sequence shown here is derived from an EMBL/GenBank/DDBJ whole genome shotgun (WGS) entry which is preliminary data.</text>
</comment>
<dbReference type="VEuPathDB" id="TriTrypDB:TRSC58_04874"/>
<dbReference type="InterPro" id="IPR027417">
    <property type="entry name" value="P-loop_NTPase"/>
</dbReference>
<dbReference type="PRINTS" id="PR00094">
    <property type="entry name" value="ADENYLTKNASE"/>
</dbReference>
<dbReference type="Proteomes" id="UP000283634">
    <property type="component" value="Unassembled WGS sequence"/>
</dbReference>
<dbReference type="OrthoDB" id="439792at2759"/>
<dbReference type="HAMAP" id="MF_00235">
    <property type="entry name" value="Adenylate_kinase_Adk"/>
    <property type="match status" value="1"/>
</dbReference>
<dbReference type="GeneID" id="40332587"/>
<dbReference type="SUPFAM" id="SSF52540">
    <property type="entry name" value="P-loop containing nucleoside triphosphate hydrolases"/>
    <property type="match status" value="1"/>
</dbReference>
<evidence type="ECO:0000313" key="6">
    <source>
        <dbReference type="Proteomes" id="UP000283634"/>
    </source>
</evidence>
<comment type="similarity">
    <text evidence="4">Belongs to the adenylate kinase family.</text>
</comment>
<dbReference type="CDD" id="cd01428">
    <property type="entry name" value="ADK"/>
    <property type="match status" value="1"/>
</dbReference>
<keyword evidence="6" id="KW-1185">Reference proteome</keyword>